<dbReference type="Pfam" id="PF00132">
    <property type="entry name" value="Hexapep"/>
    <property type="match status" value="1"/>
</dbReference>
<dbReference type="Proteomes" id="UP001477672">
    <property type="component" value="Unassembled WGS sequence"/>
</dbReference>
<dbReference type="InterPro" id="IPR018357">
    <property type="entry name" value="Hexapep_transf_CS"/>
</dbReference>
<evidence type="ECO:0000313" key="5">
    <source>
        <dbReference type="EMBL" id="MEQ2520235.1"/>
    </source>
</evidence>
<keyword evidence="6" id="KW-1185">Reference proteome</keyword>
<dbReference type="RefSeq" id="WP_349215709.1">
    <property type="nucleotide sequence ID" value="NZ_JBBMFA010000084.1"/>
</dbReference>
<evidence type="ECO:0000256" key="2">
    <source>
        <dbReference type="ARBA" id="ARBA00022679"/>
    </source>
</evidence>
<dbReference type="EMBL" id="JBBMFA010000084">
    <property type="protein sequence ID" value="MEQ2520235.1"/>
    <property type="molecule type" value="Genomic_DNA"/>
</dbReference>
<sequence>MTEREKMLAGELYDCGDAELLAQWHLAKDLMREYNCTRSDDLSAKERILDRLLGGHGRSVWITPPFYVDYGCNIFLGDHCEINMNCTFQDDNRIVIGDRALIAPNVQIYTAFHPTSARERFGPVREDGTFSFCKTRTAPVVIGNDVWIGGGAILLPGVTIGNNVVIGAGSVVTRSLPDNVIAFGSPCRVVRPNA</sequence>
<evidence type="ECO:0000259" key="4">
    <source>
        <dbReference type="SMART" id="SM01266"/>
    </source>
</evidence>
<evidence type="ECO:0000313" key="6">
    <source>
        <dbReference type="Proteomes" id="UP001477672"/>
    </source>
</evidence>
<gene>
    <name evidence="5" type="ORF">WMO24_07310</name>
</gene>
<dbReference type="EC" id="2.3.1.-" evidence="5"/>
<evidence type="ECO:0000256" key="3">
    <source>
        <dbReference type="ARBA" id="ARBA00022737"/>
    </source>
</evidence>
<keyword evidence="3" id="KW-0677">Repeat</keyword>
<dbReference type="InterPro" id="IPR024688">
    <property type="entry name" value="Mac_dom"/>
</dbReference>
<accession>A0ABV1GEF9</accession>
<dbReference type="GO" id="GO:0016746">
    <property type="term" value="F:acyltransferase activity"/>
    <property type="evidence" value="ECO:0007669"/>
    <property type="project" value="UniProtKB-KW"/>
</dbReference>
<feature type="domain" description="Maltose/galactoside acetyltransferase" evidence="4">
    <location>
        <begin position="4"/>
        <end position="58"/>
    </location>
</feature>
<dbReference type="Pfam" id="PF12464">
    <property type="entry name" value="Mac"/>
    <property type="match status" value="1"/>
</dbReference>
<reference evidence="5 6" key="1">
    <citation type="submission" date="2024-03" db="EMBL/GenBank/DDBJ databases">
        <title>Human intestinal bacterial collection.</title>
        <authorList>
            <person name="Pauvert C."/>
            <person name="Hitch T.C.A."/>
            <person name="Clavel T."/>
        </authorList>
    </citation>
    <scope>NUCLEOTIDE SEQUENCE [LARGE SCALE GENOMIC DNA]</scope>
    <source>
        <strain evidence="5 6">CLA-JM-H11</strain>
    </source>
</reference>
<comment type="caution">
    <text evidence="5">The sequence shown here is derived from an EMBL/GenBank/DDBJ whole genome shotgun (WGS) entry which is preliminary data.</text>
</comment>
<dbReference type="SMART" id="SM01266">
    <property type="entry name" value="Mac"/>
    <property type="match status" value="1"/>
</dbReference>
<name>A0ABV1GEF9_9FIRM</name>
<evidence type="ECO:0000256" key="1">
    <source>
        <dbReference type="ARBA" id="ARBA00007274"/>
    </source>
</evidence>
<comment type="similarity">
    <text evidence="1">Belongs to the transferase hexapeptide repeat family.</text>
</comment>
<dbReference type="CDD" id="cd03357">
    <property type="entry name" value="LbH_MAT_GAT"/>
    <property type="match status" value="1"/>
</dbReference>
<dbReference type="SUPFAM" id="SSF51161">
    <property type="entry name" value="Trimeric LpxA-like enzymes"/>
    <property type="match status" value="1"/>
</dbReference>
<dbReference type="InterPro" id="IPR011004">
    <property type="entry name" value="Trimer_LpxA-like_sf"/>
</dbReference>
<keyword evidence="5" id="KW-0012">Acyltransferase</keyword>
<dbReference type="PANTHER" id="PTHR23416">
    <property type="entry name" value="SIALIC ACID SYNTHASE-RELATED"/>
    <property type="match status" value="1"/>
</dbReference>
<dbReference type="InterPro" id="IPR001451">
    <property type="entry name" value="Hexapep"/>
</dbReference>
<dbReference type="PROSITE" id="PS00101">
    <property type="entry name" value="HEXAPEP_TRANSFERASES"/>
    <property type="match status" value="1"/>
</dbReference>
<protein>
    <submittedName>
        <fullName evidence="5">Sugar O-acetyltransferase</fullName>
        <ecNumber evidence="5">2.3.1.-</ecNumber>
    </submittedName>
</protein>
<organism evidence="5 6">
    <name type="scientific">Ruthenibacterium intestinale</name>
    <dbReference type="NCBI Taxonomy" id="3133163"/>
    <lineage>
        <taxon>Bacteria</taxon>
        <taxon>Bacillati</taxon>
        <taxon>Bacillota</taxon>
        <taxon>Clostridia</taxon>
        <taxon>Eubacteriales</taxon>
        <taxon>Oscillospiraceae</taxon>
        <taxon>Ruthenibacterium</taxon>
    </lineage>
</organism>
<dbReference type="PANTHER" id="PTHR23416:SF23">
    <property type="entry name" value="ACETYLTRANSFERASE C18B11.09C-RELATED"/>
    <property type="match status" value="1"/>
</dbReference>
<proteinExistence type="inferred from homology"/>
<keyword evidence="2 5" id="KW-0808">Transferase</keyword>
<dbReference type="InterPro" id="IPR051159">
    <property type="entry name" value="Hexapeptide_acetyltransf"/>
</dbReference>
<dbReference type="Gene3D" id="2.160.10.10">
    <property type="entry name" value="Hexapeptide repeat proteins"/>
    <property type="match status" value="1"/>
</dbReference>